<comment type="cofactor">
    <cofactor evidence="2">
        <name>[2Fe-2S] cluster</name>
        <dbReference type="ChEBI" id="CHEBI:190135"/>
    </cofactor>
</comment>
<reference evidence="4 5" key="1">
    <citation type="submission" date="2013-08" db="EMBL/GenBank/DDBJ databases">
        <authorList>
            <person name="Huang J."/>
            <person name="Wang G."/>
        </authorList>
    </citation>
    <scope>NUCLEOTIDE SEQUENCE [LARGE SCALE GENOMIC DNA]</scope>
    <source>
        <strain evidence="4 5">BH030004</strain>
    </source>
</reference>
<accession>A0A0A5G780</accession>
<evidence type="ECO:0000256" key="1">
    <source>
        <dbReference type="ARBA" id="ARBA00023125"/>
    </source>
</evidence>
<dbReference type="PANTHER" id="PTHR33221:SF4">
    <property type="entry name" value="HTH-TYPE TRANSCRIPTIONAL REPRESSOR NSRR"/>
    <property type="match status" value="1"/>
</dbReference>
<keyword evidence="5" id="KW-1185">Reference proteome</keyword>
<dbReference type="Pfam" id="PF02082">
    <property type="entry name" value="Rrf2"/>
    <property type="match status" value="1"/>
</dbReference>
<dbReference type="InterPro" id="IPR000944">
    <property type="entry name" value="Tscrpt_reg_Rrf2"/>
</dbReference>
<sequence>MRLKKYTDYSLRVLVYVGSKENGELSSIKEISDSFGISQNHLSKIVHELSKLGLIDTIRGRGGGMRLAVEPVDINVGHVVRNMEDDFTLVEWLGKSEHDCGLNTGYALTHIFNDALTLFLQELDKYSLHDVLMNTVEVNSVMEIGE</sequence>
<evidence type="ECO:0000313" key="4">
    <source>
        <dbReference type="EMBL" id="KGX86955.1"/>
    </source>
</evidence>
<dbReference type="GO" id="GO:0003700">
    <property type="term" value="F:DNA-binding transcription factor activity"/>
    <property type="evidence" value="ECO:0007669"/>
    <property type="project" value="TreeGrafter"/>
</dbReference>
<name>A0A0A5G780_9BACI</name>
<dbReference type="eggNOG" id="COG1959">
    <property type="taxonomic scope" value="Bacteria"/>
</dbReference>
<dbReference type="Proteomes" id="UP000030403">
    <property type="component" value="Unassembled WGS sequence"/>
</dbReference>
<dbReference type="PANTHER" id="PTHR33221">
    <property type="entry name" value="WINGED HELIX-TURN-HELIX TRANSCRIPTIONAL REGULATOR, RRF2 FAMILY"/>
    <property type="match status" value="1"/>
</dbReference>
<evidence type="ECO:0000256" key="3">
    <source>
        <dbReference type="ARBA" id="ARBA00040173"/>
    </source>
</evidence>
<organism evidence="4 5">
    <name type="scientific">Pontibacillus marinus BH030004 = DSM 16465</name>
    <dbReference type="NCBI Taxonomy" id="1385511"/>
    <lineage>
        <taxon>Bacteria</taxon>
        <taxon>Bacillati</taxon>
        <taxon>Bacillota</taxon>
        <taxon>Bacilli</taxon>
        <taxon>Bacillales</taxon>
        <taxon>Bacillaceae</taxon>
        <taxon>Pontibacillus</taxon>
    </lineage>
</organism>
<dbReference type="Gene3D" id="1.10.10.10">
    <property type="entry name" value="Winged helix-like DNA-binding domain superfamily/Winged helix DNA-binding domain"/>
    <property type="match status" value="1"/>
</dbReference>
<dbReference type="GO" id="GO:0003677">
    <property type="term" value="F:DNA binding"/>
    <property type="evidence" value="ECO:0007669"/>
    <property type="project" value="UniProtKB-KW"/>
</dbReference>
<dbReference type="RefSeq" id="WP_027446975.1">
    <property type="nucleotide sequence ID" value="NZ_AULJ01000044.1"/>
</dbReference>
<dbReference type="GO" id="GO:0005829">
    <property type="term" value="C:cytosol"/>
    <property type="evidence" value="ECO:0007669"/>
    <property type="project" value="TreeGrafter"/>
</dbReference>
<evidence type="ECO:0000313" key="5">
    <source>
        <dbReference type="Proteomes" id="UP000030403"/>
    </source>
</evidence>
<dbReference type="STRING" id="1385511.GCA_000425225_03372"/>
<dbReference type="InterPro" id="IPR036388">
    <property type="entry name" value="WH-like_DNA-bd_sf"/>
</dbReference>
<dbReference type="AlphaFoldDB" id="A0A0A5G780"/>
<evidence type="ECO:0000256" key="2">
    <source>
        <dbReference type="ARBA" id="ARBA00034078"/>
    </source>
</evidence>
<dbReference type="PROSITE" id="PS51197">
    <property type="entry name" value="HTH_RRF2_2"/>
    <property type="match status" value="1"/>
</dbReference>
<comment type="caution">
    <text evidence="4">The sequence shown here is derived from an EMBL/GenBank/DDBJ whole genome shotgun (WGS) entry which is preliminary data.</text>
</comment>
<gene>
    <name evidence="4" type="ORF">N783_10615</name>
</gene>
<dbReference type="EMBL" id="AVPF01000027">
    <property type="protein sequence ID" value="KGX86955.1"/>
    <property type="molecule type" value="Genomic_DNA"/>
</dbReference>
<dbReference type="InterPro" id="IPR036390">
    <property type="entry name" value="WH_DNA-bd_sf"/>
</dbReference>
<dbReference type="OrthoDB" id="9795923at2"/>
<proteinExistence type="predicted"/>
<dbReference type="SUPFAM" id="SSF46785">
    <property type="entry name" value="Winged helix' DNA-binding domain"/>
    <property type="match status" value="1"/>
</dbReference>
<dbReference type="NCBIfam" id="TIGR00738">
    <property type="entry name" value="rrf2_super"/>
    <property type="match status" value="1"/>
</dbReference>
<keyword evidence="1" id="KW-0238">DNA-binding</keyword>
<protein>
    <recommendedName>
        <fullName evidence="3">HTH-type transcriptional regulator NsrR</fullName>
    </recommendedName>
</protein>